<sequence>MTFTNSNNNNNEGKFNQTFSSSTGSPASAPATGGSTLSSNAGSTLNKTPSAGVSSSLSSNAARPAGLGVGSSSAAGSTGSAPGTTSAFGSSSMSKTVPLTSVSSATAARPASLSSTPATANTVASAPRPSAFTTTAAPAGASATATAARPSAFGAAAPQSTAAAAVPRATTFSAATAQTTATAASSTATAARPSAFASTSAAGTAATTAPRPSAFATTPASTAGATTAAARPSAFTSTAASAGTTATAARPSSFTASTTASAGSTLGTKTSAPVSSDEFAKKFAETKAALSTVKKAPLSSGSTDSGNVPPVAPGQEVTDVQYRRFAAFIEEKCGIVLGVGKQYLVNSRLSTLLSKFRISNVDELINKAMENTPNNKIQDAVIDAMTTNETLWFRDTYPYTALEQFILPELAKKGKYPVRIWSAACSSGQEPYSIGIIVQEQMAKMIHVDPKQTQIIGTDLSPEMLNTCKLGQYDVHALSRGLSAERKAKFFKPTRNPNIMQIDPRVKSMVEFRPMNLLGSYALMGKFDVIFCRNVLIYFSNDVKADILRKLTMCLNPEGYLILGSTETLVGVADKYEMVRHSPGILYRLKPQKYAF</sequence>
<reference evidence="9" key="1">
    <citation type="submission" date="2017-02" db="EMBL/GenBank/DDBJ databases">
        <authorList>
            <person name="Varghese N."/>
            <person name="Submissions S."/>
        </authorList>
    </citation>
    <scope>NUCLEOTIDE SEQUENCE [LARGE SCALE GENOMIC DNA]</scope>
    <source>
        <strain evidence="9">DSM 3072</strain>
    </source>
</reference>
<organism evidence="8 9">
    <name type="scientific">Succinivibrio dextrinosolvens DSM 3072</name>
    <dbReference type="NCBI Taxonomy" id="1123324"/>
    <lineage>
        <taxon>Bacteria</taxon>
        <taxon>Pseudomonadati</taxon>
        <taxon>Pseudomonadota</taxon>
        <taxon>Gammaproteobacteria</taxon>
        <taxon>Aeromonadales</taxon>
        <taxon>Succinivibrionaceae</taxon>
        <taxon>Succinivibrio</taxon>
    </lineage>
</organism>
<evidence type="ECO:0000256" key="4">
    <source>
        <dbReference type="ARBA" id="ARBA00022679"/>
    </source>
</evidence>
<keyword evidence="3 8" id="KW-0489">Methyltransferase</keyword>
<gene>
    <name evidence="8" type="ORF">SAMN02745213_01150</name>
</gene>
<dbReference type="SMART" id="SM00138">
    <property type="entry name" value="MeTrc"/>
    <property type="match status" value="1"/>
</dbReference>
<feature type="compositionally biased region" description="Polar residues" evidence="6">
    <location>
        <begin position="37"/>
        <end position="49"/>
    </location>
</feature>
<dbReference type="PANTHER" id="PTHR24422:SF21">
    <property type="entry name" value="CHEMOTAXIS PROTEIN METHYLTRANSFERASE 1"/>
    <property type="match status" value="1"/>
</dbReference>
<dbReference type="Proteomes" id="UP000242432">
    <property type="component" value="Unassembled WGS sequence"/>
</dbReference>
<dbReference type="AlphaFoldDB" id="A0A1T4VA16"/>
<dbReference type="InterPro" id="IPR036804">
    <property type="entry name" value="CheR_N_sf"/>
</dbReference>
<evidence type="ECO:0000313" key="9">
    <source>
        <dbReference type="Proteomes" id="UP000242432"/>
    </source>
</evidence>
<keyword evidence="5" id="KW-0949">S-adenosyl-L-methionine</keyword>
<protein>
    <recommendedName>
        <fullName evidence="2">protein-glutamate O-methyltransferase</fullName>
        <ecNumber evidence="2">2.1.1.80</ecNumber>
    </recommendedName>
</protein>
<dbReference type="InterPro" id="IPR000780">
    <property type="entry name" value="CheR_MeTrfase"/>
</dbReference>
<feature type="compositionally biased region" description="Low complexity" evidence="6">
    <location>
        <begin position="20"/>
        <end position="36"/>
    </location>
</feature>
<dbReference type="PROSITE" id="PS50123">
    <property type="entry name" value="CHER"/>
    <property type="match status" value="1"/>
</dbReference>
<proteinExistence type="predicted"/>
<dbReference type="PRINTS" id="PR00996">
    <property type="entry name" value="CHERMTFRASE"/>
</dbReference>
<feature type="region of interest" description="Disordered" evidence="6">
    <location>
        <begin position="246"/>
        <end position="272"/>
    </location>
</feature>
<dbReference type="EC" id="2.1.1.80" evidence="2"/>
<feature type="domain" description="CheR-type methyltransferase" evidence="7">
    <location>
        <begin position="316"/>
        <end position="592"/>
    </location>
</feature>
<dbReference type="InterPro" id="IPR050903">
    <property type="entry name" value="Bact_Chemotaxis_MeTrfase"/>
</dbReference>
<keyword evidence="9" id="KW-1185">Reference proteome</keyword>
<dbReference type="InterPro" id="IPR022641">
    <property type="entry name" value="CheR_N"/>
</dbReference>
<feature type="region of interest" description="Disordered" evidence="6">
    <location>
        <begin position="1"/>
        <end position="95"/>
    </location>
</feature>
<dbReference type="Gene3D" id="1.10.155.10">
    <property type="entry name" value="Chemotaxis receptor methyltransferase CheR, N-terminal domain"/>
    <property type="match status" value="1"/>
</dbReference>
<evidence type="ECO:0000256" key="3">
    <source>
        <dbReference type="ARBA" id="ARBA00022603"/>
    </source>
</evidence>
<dbReference type="Gene3D" id="3.40.50.150">
    <property type="entry name" value="Vaccinia Virus protein VP39"/>
    <property type="match status" value="1"/>
</dbReference>
<keyword evidence="4" id="KW-0808">Transferase</keyword>
<feature type="compositionally biased region" description="Polar residues" evidence="6">
    <location>
        <begin position="108"/>
        <end position="123"/>
    </location>
</feature>
<feature type="compositionally biased region" description="Low complexity" evidence="6">
    <location>
        <begin position="50"/>
        <end position="92"/>
    </location>
</feature>
<dbReference type="PANTHER" id="PTHR24422">
    <property type="entry name" value="CHEMOTAXIS PROTEIN METHYLTRANSFERASE"/>
    <property type="match status" value="1"/>
</dbReference>
<feature type="region of interest" description="Disordered" evidence="6">
    <location>
        <begin position="108"/>
        <end position="137"/>
    </location>
</feature>
<dbReference type="GO" id="GO:0008983">
    <property type="term" value="F:protein-glutamate O-methyltransferase activity"/>
    <property type="evidence" value="ECO:0007669"/>
    <property type="project" value="UniProtKB-EC"/>
</dbReference>
<dbReference type="EMBL" id="FUXX01000016">
    <property type="protein sequence ID" value="SKA61830.1"/>
    <property type="molecule type" value="Genomic_DNA"/>
</dbReference>
<dbReference type="Pfam" id="PF03705">
    <property type="entry name" value="CheR_N"/>
    <property type="match status" value="1"/>
</dbReference>
<feature type="compositionally biased region" description="Low complexity" evidence="6">
    <location>
        <begin position="124"/>
        <end position="137"/>
    </location>
</feature>
<dbReference type="Pfam" id="PF01739">
    <property type="entry name" value="CheR"/>
    <property type="match status" value="1"/>
</dbReference>
<evidence type="ECO:0000256" key="6">
    <source>
        <dbReference type="SAM" id="MobiDB-lite"/>
    </source>
</evidence>
<evidence type="ECO:0000256" key="2">
    <source>
        <dbReference type="ARBA" id="ARBA00012534"/>
    </source>
</evidence>
<comment type="catalytic activity">
    <reaction evidence="1">
        <text>L-glutamyl-[protein] + S-adenosyl-L-methionine = [protein]-L-glutamate 5-O-methyl ester + S-adenosyl-L-homocysteine</text>
        <dbReference type="Rhea" id="RHEA:24452"/>
        <dbReference type="Rhea" id="RHEA-COMP:10208"/>
        <dbReference type="Rhea" id="RHEA-COMP:10311"/>
        <dbReference type="ChEBI" id="CHEBI:29973"/>
        <dbReference type="ChEBI" id="CHEBI:57856"/>
        <dbReference type="ChEBI" id="CHEBI:59789"/>
        <dbReference type="ChEBI" id="CHEBI:82795"/>
        <dbReference type="EC" id="2.1.1.80"/>
    </reaction>
</comment>
<dbReference type="InterPro" id="IPR029063">
    <property type="entry name" value="SAM-dependent_MTases_sf"/>
</dbReference>
<accession>A0A1T4VA16</accession>
<dbReference type="SUPFAM" id="SSF53335">
    <property type="entry name" value="S-adenosyl-L-methionine-dependent methyltransferases"/>
    <property type="match status" value="1"/>
</dbReference>
<evidence type="ECO:0000256" key="1">
    <source>
        <dbReference type="ARBA" id="ARBA00001541"/>
    </source>
</evidence>
<name>A0A1T4VA16_9GAMM</name>
<feature type="compositionally biased region" description="Low complexity" evidence="6">
    <location>
        <begin position="1"/>
        <end position="11"/>
    </location>
</feature>
<dbReference type="GO" id="GO:0032259">
    <property type="term" value="P:methylation"/>
    <property type="evidence" value="ECO:0007669"/>
    <property type="project" value="UniProtKB-KW"/>
</dbReference>
<evidence type="ECO:0000259" key="7">
    <source>
        <dbReference type="PROSITE" id="PS50123"/>
    </source>
</evidence>
<evidence type="ECO:0000256" key="5">
    <source>
        <dbReference type="ARBA" id="ARBA00022691"/>
    </source>
</evidence>
<dbReference type="InterPro" id="IPR022642">
    <property type="entry name" value="CheR_C"/>
</dbReference>
<feature type="region of interest" description="Disordered" evidence="6">
    <location>
        <begin position="294"/>
        <end position="314"/>
    </location>
</feature>
<evidence type="ECO:0000313" key="8">
    <source>
        <dbReference type="EMBL" id="SKA61830.1"/>
    </source>
</evidence>
<dbReference type="SUPFAM" id="SSF47757">
    <property type="entry name" value="Chemotaxis receptor methyltransferase CheR, N-terminal domain"/>
    <property type="match status" value="1"/>
</dbReference>
<dbReference type="STRING" id="83771.SAMN02910357_02332"/>